<dbReference type="AlphaFoldDB" id="A0A238WPI1"/>
<feature type="transmembrane region" description="Helical" evidence="1">
    <location>
        <begin position="113"/>
        <end position="132"/>
    </location>
</feature>
<reference evidence="2 3" key="1">
    <citation type="submission" date="2017-06" db="EMBL/GenBank/DDBJ databases">
        <authorList>
            <person name="Kim H.J."/>
            <person name="Triplett B.A."/>
        </authorList>
    </citation>
    <scope>NUCLEOTIDE SEQUENCE [LARGE SCALE GENOMIC DNA]</scope>
    <source>
        <strain evidence="2 3">DSM 8800</strain>
    </source>
</reference>
<dbReference type="OrthoDB" id="380093at2157"/>
<gene>
    <name evidence="2" type="ORF">SAMN06264855_108144</name>
</gene>
<accession>A0A238WPI1</accession>
<evidence type="ECO:0000256" key="1">
    <source>
        <dbReference type="SAM" id="Phobius"/>
    </source>
</evidence>
<keyword evidence="3" id="KW-1185">Reference proteome</keyword>
<dbReference type="EMBL" id="FZNQ01000008">
    <property type="protein sequence ID" value="SNR47589.1"/>
    <property type="molecule type" value="Genomic_DNA"/>
</dbReference>
<feature type="transmembrane region" description="Helical" evidence="1">
    <location>
        <begin position="47"/>
        <end position="70"/>
    </location>
</feature>
<proteinExistence type="predicted"/>
<keyword evidence="1" id="KW-0812">Transmembrane</keyword>
<dbReference type="RefSeq" id="WP_089384816.1">
    <property type="nucleotide sequence ID" value="NZ_FZNQ01000008.1"/>
</dbReference>
<organism evidence="2 3">
    <name type="scientific">Halorubrum vacuolatum</name>
    <name type="common">Natronobacterium vacuolatum</name>
    <dbReference type="NCBI Taxonomy" id="63740"/>
    <lineage>
        <taxon>Archaea</taxon>
        <taxon>Methanobacteriati</taxon>
        <taxon>Methanobacteriota</taxon>
        <taxon>Stenosarchaea group</taxon>
        <taxon>Halobacteria</taxon>
        <taxon>Halobacteriales</taxon>
        <taxon>Haloferacaceae</taxon>
        <taxon>Halorubrum</taxon>
    </lineage>
</organism>
<evidence type="ECO:0000313" key="3">
    <source>
        <dbReference type="Proteomes" id="UP000198397"/>
    </source>
</evidence>
<feature type="transmembrane region" description="Helical" evidence="1">
    <location>
        <begin position="12"/>
        <end position="35"/>
    </location>
</feature>
<feature type="transmembrane region" description="Helical" evidence="1">
    <location>
        <begin position="82"/>
        <end position="101"/>
    </location>
</feature>
<name>A0A238WPI1_HALVU</name>
<sequence length="140" mass="14888">MTDADTARSLRRAALLWFGLYLGVSVGLFLLFSFVDALPETTGLPTLSFGLGAVITGIALIAVIADRLLFERTPTDVFTRQSLWVLVLVVATASATTFFLVETALVPGTAVALGVSVAVPATMILFALVNLLRHRSLEHG</sequence>
<keyword evidence="1" id="KW-0472">Membrane</keyword>
<keyword evidence="1" id="KW-1133">Transmembrane helix</keyword>
<protein>
    <submittedName>
        <fullName evidence="2">Uncharacterized protein</fullName>
    </submittedName>
</protein>
<dbReference type="Proteomes" id="UP000198397">
    <property type="component" value="Unassembled WGS sequence"/>
</dbReference>
<evidence type="ECO:0000313" key="2">
    <source>
        <dbReference type="EMBL" id="SNR47589.1"/>
    </source>
</evidence>